<dbReference type="PANTHER" id="PTHR48050">
    <property type="entry name" value="STEROL 3-BETA-GLUCOSYLTRANSFERASE"/>
    <property type="match status" value="1"/>
</dbReference>
<dbReference type="InterPro" id="IPR002213">
    <property type="entry name" value="UDP_glucos_trans"/>
</dbReference>
<gene>
    <name evidence="3" type="ORF">A4U43_C01F22370</name>
</gene>
<reference evidence="4" key="1">
    <citation type="journal article" date="2017" name="Nat. Commun.">
        <title>The asparagus genome sheds light on the origin and evolution of a young Y chromosome.</title>
        <authorList>
            <person name="Harkess A."/>
            <person name="Zhou J."/>
            <person name="Xu C."/>
            <person name="Bowers J.E."/>
            <person name="Van der Hulst R."/>
            <person name="Ayyampalayam S."/>
            <person name="Mercati F."/>
            <person name="Riccardi P."/>
            <person name="McKain M.R."/>
            <person name="Kakrana A."/>
            <person name="Tang H."/>
            <person name="Ray J."/>
            <person name="Groenendijk J."/>
            <person name="Arikit S."/>
            <person name="Mathioni S.M."/>
            <person name="Nakano M."/>
            <person name="Shan H."/>
            <person name="Telgmann-Rauber A."/>
            <person name="Kanno A."/>
            <person name="Yue Z."/>
            <person name="Chen H."/>
            <person name="Li W."/>
            <person name="Chen Y."/>
            <person name="Xu X."/>
            <person name="Zhang Y."/>
            <person name="Luo S."/>
            <person name="Chen H."/>
            <person name="Gao J."/>
            <person name="Mao Z."/>
            <person name="Pires J.C."/>
            <person name="Luo M."/>
            <person name="Kudrna D."/>
            <person name="Wing R.A."/>
            <person name="Meyers B.C."/>
            <person name="Yi K."/>
            <person name="Kong H."/>
            <person name="Lavrijsen P."/>
            <person name="Sunseri F."/>
            <person name="Falavigna A."/>
            <person name="Ye Y."/>
            <person name="Leebens-Mack J.H."/>
            <person name="Chen G."/>
        </authorList>
    </citation>
    <scope>NUCLEOTIDE SEQUENCE [LARGE SCALE GENOMIC DNA]</scope>
    <source>
        <strain evidence="4">cv. DH0086</strain>
    </source>
</reference>
<organism evidence="3 4">
    <name type="scientific">Asparagus officinalis</name>
    <name type="common">Garden asparagus</name>
    <dbReference type="NCBI Taxonomy" id="4686"/>
    <lineage>
        <taxon>Eukaryota</taxon>
        <taxon>Viridiplantae</taxon>
        <taxon>Streptophyta</taxon>
        <taxon>Embryophyta</taxon>
        <taxon>Tracheophyta</taxon>
        <taxon>Spermatophyta</taxon>
        <taxon>Magnoliopsida</taxon>
        <taxon>Liliopsida</taxon>
        <taxon>Asparagales</taxon>
        <taxon>Asparagaceae</taxon>
        <taxon>Asparagoideae</taxon>
        <taxon>Asparagus</taxon>
    </lineage>
</organism>
<dbReference type="GO" id="GO:0016758">
    <property type="term" value="F:hexosyltransferase activity"/>
    <property type="evidence" value="ECO:0007669"/>
    <property type="project" value="UniProtKB-ARBA"/>
</dbReference>
<dbReference type="AlphaFoldDB" id="A0A5P1FVM1"/>
<evidence type="ECO:0000313" key="3">
    <source>
        <dbReference type="EMBL" id="ONK80840.1"/>
    </source>
</evidence>
<protein>
    <recommendedName>
        <fullName evidence="2">Erythromycin biosynthesis protein CIII-like C-terminal domain-containing protein</fullName>
    </recommendedName>
</protein>
<evidence type="ECO:0000313" key="4">
    <source>
        <dbReference type="Proteomes" id="UP000243459"/>
    </source>
</evidence>
<proteinExistence type="predicted"/>
<accession>A0A5P1FVM1</accession>
<dbReference type="SUPFAM" id="SSF53756">
    <property type="entry name" value="UDP-Glycosyltransferase/glycogen phosphorylase"/>
    <property type="match status" value="1"/>
</dbReference>
<keyword evidence="1" id="KW-0808">Transferase</keyword>
<dbReference type="InterPro" id="IPR010610">
    <property type="entry name" value="EryCIII-like_C"/>
</dbReference>
<name>A0A5P1FVM1_ASPOF</name>
<sequence length="514" mass="57650">MMESLRPRAIFMAFGTKGDVFPIAAIAAAFALDQPHYNVVFVTHSAHQSLDVHLGGKGVAFMPISTPPVLSVHQASTCADSELQSFSTRKKMIRTQHRQECLSADSESMPGDFIVINFFALEGWSLAELYQVQCVVAAPYVLPYSAPSSFERQFRHEFPLLFKYFQEAPAEKVSWKDVQHWMWPLFSEDWGSWRSDCLNLSPLPFMDPVTNLPMWHMRAQSPLLLYGFSKKIVECPGYWPSNVHVCGFWFLPVEWQFSCDRCREIVPSHSHEYPIKKSLLCADHSDLYHFLGKTSSPGLPIFIGLSSIGSMGFFQNPRAFLLVLKAVIDSTGYRFILFSAGYEPLDAAIQMTADGSSNSTKLQHSMYCKHLLFNDCLFCFSGTLPYSWLFPRCAVVIHHGGSGSTAAALYAGTPQIICPFILDQFYWAERLYWLGVAPEPLRKAQLVPDSEDARSIKQAGDALSAAIKHALSPEMKDQASRVSERISSEAGVDEVLKILRDNVVHPHKGEECIV</sequence>
<evidence type="ECO:0000256" key="1">
    <source>
        <dbReference type="ARBA" id="ARBA00022679"/>
    </source>
</evidence>
<dbReference type="Proteomes" id="UP000243459">
    <property type="component" value="Chromosome 1"/>
</dbReference>
<dbReference type="PANTHER" id="PTHR48050:SF11">
    <property type="entry name" value="GLYCOSYLTRANSFERASE"/>
    <property type="match status" value="1"/>
</dbReference>
<dbReference type="InterPro" id="IPR050426">
    <property type="entry name" value="Glycosyltransferase_28"/>
</dbReference>
<feature type="domain" description="Erythromycin biosynthesis protein CIII-like C-terminal" evidence="2">
    <location>
        <begin position="383"/>
        <end position="450"/>
    </location>
</feature>
<dbReference type="Gene3D" id="3.40.50.2000">
    <property type="entry name" value="Glycogen Phosphorylase B"/>
    <property type="match status" value="2"/>
</dbReference>
<dbReference type="Gramene" id="ONK80840">
    <property type="protein sequence ID" value="ONK80840"/>
    <property type="gene ID" value="A4U43_C01F22370"/>
</dbReference>
<dbReference type="EMBL" id="CM007381">
    <property type="protein sequence ID" value="ONK80840.1"/>
    <property type="molecule type" value="Genomic_DNA"/>
</dbReference>
<keyword evidence="4" id="KW-1185">Reference proteome</keyword>
<dbReference type="Pfam" id="PF06722">
    <property type="entry name" value="EryCIII-like_C"/>
    <property type="match status" value="1"/>
</dbReference>
<dbReference type="CDD" id="cd03784">
    <property type="entry name" value="GT1_Gtf-like"/>
    <property type="match status" value="1"/>
</dbReference>
<evidence type="ECO:0000259" key="2">
    <source>
        <dbReference type="Pfam" id="PF06722"/>
    </source>
</evidence>
<dbReference type="OrthoDB" id="5835829at2759"/>
<dbReference type="GO" id="GO:0008194">
    <property type="term" value="F:UDP-glycosyltransferase activity"/>
    <property type="evidence" value="ECO:0007669"/>
    <property type="project" value="InterPro"/>
</dbReference>
<dbReference type="OMA" id="FNDRLFC"/>